<sequence length="484" mass="50872">MAIDRDDDAARREQDRDDTELMFLGVERQAEQVRAGKTTSRALVEAALRRIARSDPDLGAFRIVLADQALAEADARDAQESTGPLHGVPVAVKDELDVAGQVTTFGGAANRTPVSADSEAVRRLRAAGAVVIGKTAMPEFGQWPFTESAAYGRTLNPWDTTRTPGGSSGGSAAAVAAGMVPAALGGDGGGSIRIPAACCGLFGLKPQRGRVSTAPNPHLWYALGTVGPLTRTVRDSALLYDVLAGTTPTDRWSAGPGPAANGWVRALEAPPGRLRIGYSAKSAVPGVRPHPAHVEALLETVRALRELGHDVREVDPRYPDATAPFVAQFCGGVRAEAAAVQRPDLLERRTRTALALARLVPASAVERGIRAGERLAERADRMFTTMDLLLTPVIAERPRPAGALDGAGLLTAMVRSRPMVAYTALWNVTGHPAASVPAGVGADGLPLAVQLIGRRDDEVGVLRVAAQLEAVRPWAQHRPPLTAG</sequence>
<dbReference type="Proteomes" id="UP001519310">
    <property type="component" value="Unassembled WGS sequence"/>
</dbReference>
<dbReference type="InterPro" id="IPR023631">
    <property type="entry name" value="Amidase_dom"/>
</dbReference>
<dbReference type="EMBL" id="JAGGLQ010000006">
    <property type="protein sequence ID" value="MBP2037697.1"/>
    <property type="molecule type" value="Genomic_DNA"/>
</dbReference>
<reference evidence="3 4" key="1">
    <citation type="submission" date="2021-03" db="EMBL/GenBank/DDBJ databases">
        <title>Genomic Encyclopedia of Type Strains, Phase IV (KMG-IV): sequencing the most valuable type-strain genomes for metagenomic binning, comparative biology and taxonomic classification.</title>
        <authorList>
            <person name="Goeker M."/>
        </authorList>
    </citation>
    <scope>NUCLEOTIDE SEQUENCE [LARGE SCALE GENOMIC DNA]</scope>
    <source>
        <strain evidence="3 4">DSM 40526</strain>
    </source>
</reference>
<dbReference type="PANTHER" id="PTHR11895:SF7">
    <property type="entry name" value="GLUTAMYL-TRNA(GLN) AMIDOTRANSFERASE SUBUNIT A, MITOCHONDRIAL"/>
    <property type="match status" value="1"/>
</dbReference>
<keyword evidence="4" id="KW-1185">Reference proteome</keyword>
<dbReference type="InterPro" id="IPR036928">
    <property type="entry name" value="AS_sf"/>
</dbReference>
<dbReference type="RefSeq" id="WP_229920494.1">
    <property type="nucleotide sequence ID" value="NZ_BMVL01000006.1"/>
</dbReference>
<dbReference type="GO" id="GO:0004040">
    <property type="term" value="F:amidase activity"/>
    <property type="evidence" value="ECO:0007669"/>
    <property type="project" value="UniProtKB-EC"/>
</dbReference>
<evidence type="ECO:0000313" key="3">
    <source>
        <dbReference type="EMBL" id="MBP2037697.1"/>
    </source>
</evidence>
<dbReference type="PROSITE" id="PS00571">
    <property type="entry name" value="AMIDASES"/>
    <property type="match status" value="1"/>
</dbReference>
<name>A0ABS4L6I2_STRAV</name>
<dbReference type="InterPro" id="IPR000120">
    <property type="entry name" value="Amidase"/>
</dbReference>
<dbReference type="EC" id="3.5.1.4" evidence="3"/>
<feature type="domain" description="Amidase" evidence="2">
    <location>
        <begin position="43"/>
        <end position="462"/>
    </location>
</feature>
<comment type="caution">
    <text evidence="3">The sequence shown here is derived from an EMBL/GenBank/DDBJ whole genome shotgun (WGS) entry which is preliminary data.</text>
</comment>
<dbReference type="InterPro" id="IPR020556">
    <property type="entry name" value="Amidase_CS"/>
</dbReference>
<gene>
    <name evidence="3" type="ORF">J2Z77_003504</name>
</gene>
<evidence type="ECO:0000259" key="2">
    <source>
        <dbReference type="Pfam" id="PF01425"/>
    </source>
</evidence>
<dbReference type="Gene3D" id="3.90.1300.10">
    <property type="entry name" value="Amidase signature (AS) domain"/>
    <property type="match status" value="1"/>
</dbReference>
<accession>A0ABS4L6I2</accession>
<protein>
    <submittedName>
        <fullName evidence="3">Amidase</fullName>
        <ecNumber evidence="3">3.5.1.4</ecNumber>
    </submittedName>
</protein>
<keyword evidence="3" id="KW-0378">Hydrolase</keyword>
<dbReference type="Pfam" id="PF01425">
    <property type="entry name" value="Amidase"/>
    <property type="match status" value="1"/>
</dbReference>
<dbReference type="SUPFAM" id="SSF75304">
    <property type="entry name" value="Amidase signature (AS) enzymes"/>
    <property type="match status" value="1"/>
</dbReference>
<dbReference type="PANTHER" id="PTHR11895">
    <property type="entry name" value="TRANSAMIDASE"/>
    <property type="match status" value="1"/>
</dbReference>
<comment type="similarity">
    <text evidence="1">Belongs to the amidase family.</text>
</comment>
<proteinExistence type="inferred from homology"/>
<evidence type="ECO:0000256" key="1">
    <source>
        <dbReference type="ARBA" id="ARBA00009199"/>
    </source>
</evidence>
<dbReference type="NCBIfam" id="NF009119">
    <property type="entry name" value="PRK12470.1"/>
    <property type="match status" value="1"/>
</dbReference>
<evidence type="ECO:0000313" key="4">
    <source>
        <dbReference type="Proteomes" id="UP001519310"/>
    </source>
</evidence>
<organism evidence="3 4">
    <name type="scientific">Streptomyces avidinii</name>
    <dbReference type="NCBI Taxonomy" id="1895"/>
    <lineage>
        <taxon>Bacteria</taxon>
        <taxon>Bacillati</taxon>
        <taxon>Actinomycetota</taxon>
        <taxon>Actinomycetes</taxon>
        <taxon>Kitasatosporales</taxon>
        <taxon>Streptomycetaceae</taxon>
        <taxon>Streptomyces</taxon>
    </lineage>
</organism>